<dbReference type="Proteomes" id="UP000654918">
    <property type="component" value="Unassembled WGS sequence"/>
</dbReference>
<protein>
    <submittedName>
        <fullName evidence="1">Uncharacterized protein</fullName>
    </submittedName>
</protein>
<proteinExistence type="predicted"/>
<evidence type="ECO:0000313" key="1">
    <source>
        <dbReference type="EMBL" id="KAF6830043.1"/>
    </source>
</evidence>
<keyword evidence="2" id="KW-1185">Reference proteome</keyword>
<reference evidence="1" key="1">
    <citation type="journal article" date="2020" name="Phytopathology">
        <title>Genome Sequence Resources of Colletotrichum truncatum, C. plurivorum, C. musicola, and C. sojae: Four Species Pathogenic to Soybean (Glycine max).</title>
        <authorList>
            <person name="Rogerio F."/>
            <person name="Boufleur T.R."/>
            <person name="Ciampi-Guillardi M."/>
            <person name="Sukno S.A."/>
            <person name="Thon M.R."/>
            <person name="Massola Junior N.S."/>
            <person name="Baroncelli R."/>
        </authorList>
    </citation>
    <scope>NUCLEOTIDE SEQUENCE</scope>
    <source>
        <strain evidence="1">LFN00145</strain>
    </source>
</reference>
<gene>
    <name evidence="1" type="ORF">CPLU01_07564</name>
</gene>
<dbReference type="AlphaFoldDB" id="A0A8H6NEL7"/>
<dbReference type="EMBL" id="WIGO01000099">
    <property type="protein sequence ID" value="KAF6830043.1"/>
    <property type="molecule type" value="Genomic_DNA"/>
</dbReference>
<sequence length="35" mass="3666">MDPSTTGLLEMMRDILTSRAALSATLVGDTRTPGS</sequence>
<name>A0A8H6NEL7_9PEZI</name>
<organism evidence="1 2">
    <name type="scientific">Colletotrichum plurivorum</name>
    <dbReference type="NCBI Taxonomy" id="2175906"/>
    <lineage>
        <taxon>Eukaryota</taxon>
        <taxon>Fungi</taxon>
        <taxon>Dikarya</taxon>
        <taxon>Ascomycota</taxon>
        <taxon>Pezizomycotina</taxon>
        <taxon>Sordariomycetes</taxon>
        <taxon>Hypocreomycetidae</taxon>
        <taxon>Glomerellales</taxon>
        <taxon>Glomerellaceae</taxon>
        <taxon>Colletotrichum</taxon>
        <taxon>Colletotrichum orchidearum species complex</taxon>
    </lineage>
</organism>
<comment type="caution">
    <text evidence="1">The sequence shown here is derived from an EMBL/GenBank/DDBJ whole genome shotgun (WGS) entry which is preliminary data.</text>
</comment>
<accession>A0A8H6NEL7</accession>
<evidence type="ECO:0000313" key="2">
    <source>
        <dbReference type="Proteomes" id="UP000654918"/>
    </source>
</evidence>